<dbReference type="AlphaFoldDB" id="E2A8N0"/>
<name>E2A8N0_CAMFO</name>
<evidence type="ECO:0000313" key="1">
    <source>
        <dbReference type="EMBL" id="EFN70217.1"/>
    </source>
</evidence>
<sequence>MSLSCFRSLPGRLSSLVNGRKPSSRLDRHRLREHVESSVFLKQFLGTQRALSLRANTADKPSIPYVSCILHPNLSFASLDTCNQWNKKVNRQYIDDKTKSETTYWGQSLHRLHNRSQRSNVALSKNRKYITPIGIASNNVTVFQRQDVVGNDKNNSFLDNNRLSSLENLYSWESNIDRNILLTSDDKNILKTSPQPSPLQDNEGKPSQEQLQSIVDTLSKDLPNLFVKPQNFSIYTKDFIFINNIRGVTTRGITDYAKQLILLRVIGHIRFAHVKLNILKLTTHSDDGTIKIRWRIRGVTGWKVISMFWRYKIWKIQDAIDAYHDIWYDGFSTYYINGDGKVYKHVADKVMPDQDIVAKKDDLRMAPKLALFKNLLDNATRTSLN</sequence>
<reference evidence="1 2" key="1">
    <citation type="journal article" date="2010" name="Science">
        <title>Genomic comparison of the ants Camponotus floridanus and Harpegnathos saltator.</title>
        <authorList>
            <person name="Bonasio R."/>
            <person name="Zhang G."/>
            <person name="Ye C."/>
            <person name="Mutti N.S."/>
            <person name="Fang X."/>
            <person name="Qin N."/>
            <person name="Donahue G."/>
            <person name="Yang P."/>
            <person name="Li Q."/>
            <person name="Li C."/>
            <person name="Zhang P."/>
            <person name="Huang Z."/>
            <person name="Berger S.L."/>
            <person name="Reinberg D."/>
            <person name="Wang J."/>
            <person name="Liebig J."/>
        </authorList>
    </citation>
    <scope>NUCLEOTIDE SEQUENCE [LARGE SCALE GENOMIC DNA]</scope>
    <source>
        <strain evidence="2">C129</strain>
    </source>
</reference>
<dbReference type="KEGG" id="cfo:105249594"/>
<proteinExistence type="predicted"/>
<dbReference type="OrthoDB" id="44820at2759"/>
<dbReference type="STRING" id="104421.E2A8N0"/>
<dbReference type="Proteomes" id="UP000000311">
    <property type="component" value="Unassembled WGS sequence"/>
</dbReference>
<organism evidence="2">
    <name type="scientific">Camponotus floridanus</name>
    <name type="common">Florida carpenter ant</name>
    <dbReference type="NCBI Taxonomy" id="104421"/>
    <lineage>
        <taxon>Eukaryota</taxon>
        <taxon>Metazoa</taxon>
        <taxon>Ecdysozoa</taxon>
        <taxon>Arthropoda</taxon>
        <taxon>Hexapoda</taxon>
        <taxon>Insecta</taxon>
        <taxon>Pterygota</taxon>
        <taxon>Neoptera</taxon>
        <taxon>Endopterygota</taxon>
        <taxon>Hymenoptera</taxon>
        <taxon>Apocrita</taxon>
        <taxon>Aculeata</taxon>
        <taxon>Formicoidea</taxon>
        <taxon>Formicidae</taxon>
        <taxon>Formicinae</taxon>
        <taxon>Camponotus</taxon>
    </lineage>
</organism>
<accession>E2A8N0</accession>
<dbReference type="PANTHER" id="PTHR31094:SF2">
    <property type="entry name" value="RIKEN CDNA 2310061I04 GENE"/>
    <property type="match status" value="1"/>
</dbReference>
<dbReference type="InParanoid" id="E2A8N0"/>
<dbReference type="PANTHER" id="PTHR31094">
    <property type="entry name" value="RIKEN CDNA 2310061I04 GENE"/>
    <property type="match status" value="1"/>
</dbReference>
<dbReference type="Pfam" id="PF10184">
    <property type="entry name" value="DUF2358"/>
    <property type="match status" value="1"/>
</dbReference>
<protein>
    <submittedName>
        <fullName evidence="1">Uncharacterized protein C6orf136-like protein</fullName>
    </submittedName>
</protein>
<evidence type="ECO:0000313" key="2">
    <source>
        <dbReference type="Proteomes" id="UP000000311"/>
    </source>
</evidence>
<dbReference type="OMA" id="SIKVRWR"/>
<dbReference type="EMBL" id="GL437652">
    <property type="protein sequence ID" value="EFN70217.1"/>
    <property type="molecule type" value="Genomic_DNA"/>
</dbReference>
<gene>
    <name evidence="1" type="ORF">EAG_14020</name>
</gene>
<dbReference type="InterPro" id="IPR018790">
    <property type="entry name" value="DUF2358"/>
</dbReference>
<keyword evidence="2" id="KW-1185">Reference proteome</keyword>